<evidence type="ECO:0008006" key="4">
    <source>
        <dbReference type="Google" id="ProtNLM"/>
    </source>
</evidence>
<feature type="signal peptide" evidence="1">
    <location>
        <begin position="1"/>
        <end position="23"/>
    </location>
</feature>
<feature type="chain" id="PRO_5045887742" description="DUF3108 domain-containing protein" evidence="1">
    <location>
        <begin position="24"/>
        <end position="264"/>
    </location>
</feature>
<protein>
    <recommendedName>
        <fullName evidence="4">DUF3108 domain-containing protein</fullName>
    </recommendedName>
</protein>
<organism evidence="2 3">
    <name type="scientific">Alteraurantiacibacter palmitatis</name>
    <dbReference type="NCBI Taxonomy" id="2054628"/>
    <lineage>
        <taxon>Bacteria</taxon>
        <taxon>Pseudomonadati</taxon>
        <taxon>Pseudomonadota</taxon>
        <taxon>Alphaproteobacteria</taxon>
        <taxon>Sphingomonadales</taxon>
        <taxon>Erythrobacteraceae</taxon>
        <taxon>Alteraurantiacibacter</taxon>
    </lineage>
</organism>
<evidence type="ECO:0000313" key="2">
    <source>
        <dbReference type="EMBL" id="MFC3097304.1"/>
    </source>
</evidence>
<dbReference type="RefSeq" id="WP_336926060.1">
    <property type="nucleotide sequence ID" value="NZ_JBANRO010000006.1"/>
</dbReference>
<proteinExistence type="predicted"/>
<reference evidence="3" key="1">
    <citation type="journal article" date="2019" name="Int. J. Syst. Evol. Microbiol.">
        <title>The Global Catalogue of Microorganisms (GCM) 10K type strain sequencing project: providing services to taxonomists for standard genome sequencing and annotation.</title>
        <authorList>
            <consortium name="The Broad Institute Genomics Platform"/>
            <consortium name="The Broad Institute Genome Sequencing Center for Infectious Disease"/>
            <person name="Wu L."/>
            <person name="Ma J."/>
        </authorList>
    </citation>
    <scope>NUCLEOTIDE SEQUENCE [LARGE SCALE GENOMIC DNA]</scope>
    <source>
        <strain evidence="3">KCTC 52607</strain>
    </source>
</reference>
<keyword evidence="3" id="KW-1185">Reference proteome</keyword>
<comment type="caution">
    <text evidence="2">The sequence shown here is derived from an EMBL/GenBank/DDBJ whole genome shotgun (WGS) entry which is preliminary data.</text>
</comment>
<dbReference type="Proteomes" id="UP001595456">
    <property type="component" value="Unassembled WGS sequence"/>
</dbReference>
<sequence length="264" mass="29114">MTARAFALLATAALAVGAFPAAAQPEAAARRVEAFAQLPYWPGYWVAEDQAGTTITGLAPVATASTGSSFSVPIMPLRATDAPWNAEGRRRWDEVRQSAGGRKATGWGYPMMMGSATPLRFLITPEETIIINFYNEARYIYTDGRSMPAEDDMWPTTYGTSIGHWEGDTLVIETVMVTTPSDFFHGSPPFSEEARYVERIRLDGPDRLTLEMTVTDPVTLTQPWSVQAAWVRDPGFDRQITLDWTNDRTGNEDGLNTIELAPVE</sequence>
<accession>A0ABV7E5Z1</accession>
<evidence type="ECO:0000256" key="1">
    <source>
        <dbReference type="SAM" id="SignalP"/>
    </source>
</evidence>
<gene>
    <name evidence="2" type="ORF">ACFODU_05750</name>
</gene>
<keyword evidence="1" id="KW-0732">Signal</keyword>
<evidence type="ECO:0000313" key="3">
    <source>
        <dbReference type="Proteomes" id="UP001595456"/>
    </source>
</evidence>
<name>A0ABV7E5Z1_9SPHN</name>
<dbReference type="EMBL" id="JBHRST010000008">
    <property type="protein sequence ID" value="MFC3097304.1"/>
    <property type="molecule type" value="Genomic_DNA"/>
</dbReference>